<comment type="caution">
    <text evidence="2">The sequence shown here is derived from an EMBL/GenBank/DDBJ whole genome shotgun (WGS) entry which is preliminary data.</text>
</comment>
<proteinExistence type="predicted"/>
<sequence>MELWGDHRGAGRGGRVGERSEKGAGRGGRERKKSMEIWAELGKGIESMGRDNRGDHFSHSPTMDLELRVWKMHDGTDVERVKSSGWPSREPLQLPACKLIISYCIIGTSSTPLI</sequence>
<gene>
    <name evidence="2" type="ORF">PoB_007075700</name>
</gene>
<dbReference type="EMBL" id="BLXT01007949">
    <property type="protein sequence ID" value="GFO44252.1"/>
    <property type="molecule type" value="Genomic_DNA"/>
</dbReference>
<protein>
    <submittedName>
        <fullName evidence="2">Uncharacterized protein</fullName>
    </submittedName>
</protein>
<feature type="region of interest" description="Disordered" evidence="1">
    <location>
        <begin position="1"/>
        <end position="35"/>
    </location>
</feature>
<feature type="compositionally biased region" description="Basic and acidic residues" evidence="1">
    <location>
        <begin position="1"/>
        <end position="28"/>
    </location>
</feature>
<evidence type="ECO:0000313" key="2">
    <source>
        <dbReference type="EMBL" id="GFO44252.1"/>
    </source>
</evidence>
<organism evidence="2 3">
    <name type="scientific">Plakobranchus ocellatus</name>
    <dbReference type="NCBI Taxonomy" id="259542"/>
    <lineage>
        <taxon>Eukaryota</taxon>
        <taxon>Metazoa</taxon>
        <taxon>Spiralia</taxon>
        <taxon>Lophotrochozoa</taxon>
        <taxon>Mollusca</taxon>
        <taxon>Gastropoda</taxon>
        <taxon>Heterobranchia</taxon>
        <taxon>Euthyneura</taxon>
        <taxon>Panpulmonata</taxon>
        <taxon>Sacoglossa</taxon>
        <taxon>Placobranchoidea</taxon>
        <taxon>Plakobranchidae</taxon>
        <taxon>Plakobranchus</taxon>
    </lineage>
</organism>
<reference evidence="2 3" key="1">
    <citation type="journal article" date="2021" name="Elife">
        <title>Chloroplast acquisition without the gene transfer in kleptoplastic sea slugs, Plakobranchus ocellatus.</title>
        <authorList>
            <person name="Maeda T."/>
            <person name="Takahashi S."/>
            <person name="Yoshida T."/>
            <person name="Shimamura S."/>
            <person name="Takaki Y."/>
            <person name="Nagai Y."/>
            <person name="Toyoda A."/>
            <person name="Suzuki Y."/>
            <person name="Arimoto A."/>
            <person name="Ishii H."/>
            <person name="Satoh N."/>
            <person name="Nishiyama T."/>
            <person name="Hasebe M."/>
            <person name="Maruyama T."/>
            <person name="Minagawa J."/>
            <person name="Obokata J."/>
            <person name="Shigenobu S."/>
        </authorList>
    </citation>
    <scope>NUCLEOTIDE SEQUENCE [LARGE SCALE GENOMIC DNA]</scope>
</reference>
<evidence type="ECO:0000313" key="3">
    <source>
        <dbReference type="Proteomes" id="UP000735302"/>
    </source>
</evidence>
<name>A0AAV4DJ17_9GAST</name>
<evidence type="ECO:0000256" key="1">
    <source>
        <dbReference type="SAM" id="MobiDB-lite"/>
    </source>
</evidence>
<keyword evidence="3" id="KW-1185">Reference proteome</keyword>
<dbReference type="AlphaFoldDB" id="A0AAV4DJ17"/>
<dbReference type="Proteomes" id="UP000735302">
    <property type="component" value="Unassembled WGS sequence"/>
</dbReference>
<accession>A0AAV4DJ17</accession>